<protein>
    <submittedName>
        <fullName evidence="1">Transcriptional regulator</fullName>
    </submittedName>
</protein>
<reference evidence="1 2" key="1">
    <citation type="submission" date="2024-08" db="EMBL/GenBank/DDBJ databases">
        <title>Two novel Cytobacillus novel species.</title>
        <authorList>
            <person name="Liu G."/>
        </authorList>
    </citation>
    <scope>NUCLEOTIDE SEQUENCE [LARGE SCALE GENOMIC DNA]</scope>
    <source>
        <strain evidence="1 2">FJAT-53684</strain>
    </source>
</reference>
<evidence type="ECO:0000313" key="1">
    <source>
        <dbReference type="EMBL" id="MFE8698936.1"/>
    </source>
</evidence>
<sequence length="216" mass="25495">MSALRFEQKFEEWMEDNISNEKNHRRREILERGLGHGTIEFLRLVWFPTVGNFDQLYPEWEVRDFNNGYRYLDLAYMPGGAKGGIEIQGFGPHARDLDVRRFKDLCWRHSLLALDGWTFLPIAYLSIKDEPQRCQQLILAFIGKFISTDVESQLPWLEAEAVRFARRLIRPITPLEFANHLRISDRHTRRILHKLVDLQIITVASGKERARSYKIK</sequence>
<organism evidence="1 2">
    <name type="scientific">Cytobacillus mangrovibacter</name>
    <dbReference type="NCBI Taxonomy" id="3299024"/>
    <lineage>
        <taxon>Bacteria</taxon>
        <taxon>Bacillati</taxon>
        <taxon>Bacillota</taxon>
        <taxon>Bacilli</taxon>
        <taxon>Bacillales</taxon>
        <taxon>Bacillaceae</taxon>
        <taxon>Cytobacillus</taxon>
    </lineage>
</organism>
<proteinExistence type="predicted"/>
<dbReference type="EMBL" id="JBIACJ010000024">
    <property type="protein sequence ID" value="MFE8698936.1"/>
    <property type="molecule type" value="Genomic_DNA"/>
</dbReference>
<name>A0ABW6K419_9BACI</name>
<gene>
    <name evidence="1" type="ORF">ACFYKT_21935</name>
</gene>
<comment type="caution">
    <text evidence="1">The sequence shown here is derived from an EMBL/GenBank/DDBJ whole genome shotgun (WGS) entry which is preliminary data.</text>
</comment>
<dbReference type="RefSeq" id="WP_389224217.1">
    <property type="nucleotide sequence ID" value="NZ_JBIACJ010000024.1"/>
</dbReference>
<evidence type="ECO:0000313" key="2">
    <source>
        <dbReference type="Proteomes" id="UP001601058"/>
    </source>
</evidence>
<keyword evidence="2" id="KW-1185">Reference proteome</keyword>
<dbReference type="Proteomes" id="UP001601058">
    <property type="component" value="Unassembled WGS sequence"/>
</dbReference>
<accession>A0ABW6K419</accession>